<dbReference type="EMBL" id="ARYK01000011">
    <property type="protein sequence ID" value="KCZ87955.1"/>
    <property type="molecule type" value="Genomic_DNA"/>
</dbReference>
<dbReference type="InterPro" id="IPR043137">
    <property type="entry name" value="GGT_ssub_C"/>
</dbReference>
<sequence length="578" mass="60966">MIRILAIGLAAQALIVLQAGADPAGIVSSASPEATSAGVEILEQGGNAMDAAIAVQFALGVTEPAMSGLGGQSQIILQRPGEAPVVINGTSFAPGRLPDTVDPADLKTGWTAMTVPSTVKVMDFAHRQYGGGEIAWADLLEPAIRYAEDGFVVGNFRAKVYAHTEEALLKSPTIVPFVVMPDGHVPAKGDLMRQPVLADTLRRLATAGADDFYTGEIAGAIADDMARYGGWITRADLAATSDPRIMAPLSTSYRGVQVYTLPPPAGGWVMLLALNLLEQFPAEHLAQESPARTEALLQALQAAHRARHDLPESDLVNYESDIRARLSKAHAGSLSSAFVPPGGETTHFSVMDADGMVVSVTASIDSYFGARVASPSLGFFYNNYMQSFDLEPGRPFSLKPRGMAYSSMSSTIVTRDSNPVLVLGSPGSERIISTVAQVISHWVDVGAGIEAAVDALRVHVAVDAEDGRDNAYLEGPVEGVDLARLGLDLSTASDAYIQRDRNAYFGGVHALALETPGWVGAADPRRDGVVGYTDTRAASIGQCGFPPQNGEHAVRGDERASGVPGERLRHEPSEGICQ</sequence>
<dbReference type="Pfam" id="PF01019">
    <property type="entry name" value="G_glu_transpept"/>
    <property type="match status" value="1"/>
</dbReference>
<dbReference type="eggNOG" id="COG0405">
    <property type="taxonomic scope" value="Bacteria"/>
</dbReference>
<dbReference type="PATRIC" id="fig|1280950.3.peg.3263"/>
<keyword evidence="6" id="KW-0732">Signal</keyword>
<dbReference type="GO" id="GO:0016740">
    <property type="term" value="F:transferase activity"/>
    <property type="evidence" value="ECO:0007669"/>
    <property type="project" value="UniProtKB-KW"/>
</dbReference>
<dbReference type="GO" id="GO:0016787">
    <property type="term" value="F:hydrolase activity"/>
    <property type="evidence" value="ECO:0007669"/>
    <property type="project" value="UniProtKB-KW"/>
</dbReference>
<keyword evidence="4" id="KW-0865">Zymogen</keyword>
<organism evidence="7 8">
    <name type="scientific">Hyphomonas johnsonii MHS-2</name>
    <dbReference type="NCBI Taxonomy" id="1280950"/>
    <lineage>
        <taxon>Bacteria</taxon>
        <taxon>Pseudomonadati</taxon>
        <taxon>Pseudomonadota</taxon>
        <taxon>Alphaproteobacteria</taxon>
        <taxon>Hyphomonadales</taxon>
        <taxon>Hyphomonadaceae</taxon>
        <taxon>Hyphomonas</taxon>
    </lineage>
</organism>
<feature type="chain" id="PRO_5001572012" evidence="6">
    <location>
        <begin position="22"/>
        <end position="578"/>
    </location>
</feature>
<keyword evidence="3" id="KW-0378">Hydrolase</keyword>
<evidence type="ECO:0000313" key="7">
    <source>
        <dbReference type="EMBL" id="KCZ87955.1"/>
    </source>
</evidence>
<comment type="caution">
    <text evidence="7">The sequence shown here is derived from an EMBL/GenBank/DDBJ whole genome shotgun (WGS) entry which is preliminary data.</text>
</comment>
<dbReference type="AlphaFoldDB" id="A0A059FBH2"/>
<dbReference type="PRINTS" id="PR01210">
    <property type="entry name" value="GGTRANSPTASE"/>
</dbReference>
<dbReference type="SUPFAM" id="SSF56235">
    <property type="entry name" value="N-terminal nucleophile aminohydrolases (Ntn hydrolases)"/>
    <property type="match status" value="1"/>
</dbReference>
<comment type="similarity">
    <text evidence="1">Belongs to the gamma-glutamyltransferase family.</text>
</comment>
<evidence type="ECO:0000256" key="2">
    <source>
        <dbReference type="ARBA" id="ARBA00022679"/>
    </source>
</evidence>
<reference evidence="7 8" key="1">
    <citation type="journal article" date="2014" name="Antonie Van Leeuwenhoek">
        <title>Hyphomonas beringensis sp. nov. and Hyphomonas chukchiensis sp. nov., isolated from surface seawater of the Bering Sea and Chukchi Sea.</title>
        <authorList>
            <person name="Li C."/>
            <person name="Lai Q."/>
            <person name="Li G."/>
            <person name="Dong C."/>
            <person name="Wang J."/>
            <person name="Liao Y."/>
            <person name="Shao Z."/>
        </authorList>
    </citation>
    <scope>NUCLEOTIDE SEQUENCE [LARGE SCALE GENOMIC DNA]</scope>
    <source>
        <strain evidence="7 8">MHS-2</strain>
    </source>
</reference>
<keyword evidence="8" id="KW-1185">Reference proteome</keyword>
<dbReference type="Gene3D" id="1.10.246.130">
    <property type="match status" value="1"/>
</dbReference>
<dbReference type="Proteomes" id="UP000025171">
    <property type="component" value="Unassembled WGS sequence"/>
</dbReference>
<feature type="compositionally biased region" description="Basic and acidic residues" evidence="5">
    <location>
        <begin position="552"/>
        <end position="578"/>
    </location>
</feature>
<evidence type="ECO:0000256" key="3">
    <source>
        <dbReference type="ARBA" id="ARBA00022801"/>
    </source>
</evidence>
<feature type="region of interest" description="Disordered" evidence="5">
    <location>
        <begin position="542"/>
        <end position="578"/>
    </location>
</feature>
<dbReference type="PANTHER" id="PTHR43199">
    <property type="entry name" value="GLUTATHIONE HYDROLASE"/>
    <property type="match status" value="1"/>
</dbReference>
<name>A0A059FBH2_9PROT</name>
<accession>A0A059FBH2</accession>
<protein>
    <submittedName>
        <fullName evidence="7">Gamma-glutamyltransferase</fullName>
    </submittedName>
</protein>
<dbReference type="InterPro" id="IPR029055">
    <property type="entry name" value="Ntn_hydrolases_N"/>
</dbReference>
<dbReference type="RefSeq" id="WP_051618730.1">
    <property type="nucleotide sequence ID" value="NZ_ARYK01000011.1"/>
</dbReference>
<evidence type="ECO:0000256" key="5">
    <source>
        <dbReference type="SAM" id="MobiDB-lite"/>
    </source>
</evidence>
<evidence type="ECO:0000256" key="4">
    <source>
        <dbReference type="ARBA" id="ARBA00023145"/>
    </source>
</evidence>
<dbReference type="InterPro" id="IPR043138">
    <property type="entry name" value="GGT_lsub"/>
</dbReference>
<dbReference type="PANTHER" id="PTHR43199:SF1">
    <property type="entry name" value="GLUTATHIONE HYDROLASE PROENZYME"/>
    <property type="match status" value="1"/>
</dbReference>
<dbReference type="STRING" id="1280950.HJO_16265"/>
<gene>
    <name evidence="7" type="ORF">HJO_16265</name>
</gene>
<dbReference type="Gene3D" id="3.60.20.40">
    <property type="match status" value="1"/>
</dbReference>
<evidence type="ECO:0000256" key="1">
    <source>
        <dbReference type="ARBA" id="ARBA00009381"/>
    </source>
</evidence>
<evidence type="ECO:0000313" key="8">
    <source>
        <dbReference type="Proteomes" id="UP000025171"/>
    </source>
</evidence>
<dbReference type="OrthoDB" id="9781342at2"/>
<evidence type="ECO:0000256" key="6">
    <source>
        <dbReference type="SAM" id="SignalP"/>
    </source>
</evidence>
<keyword evidence="2 7" id="KW-0808">Transferase</keyword>
<proteinExistence type="inferred from homology"/>
<dbReference type="InterPro" id="IPR051792">
    <property type="entry name" value="GGT_bact"/>
</dbReference>
<feature type="signal peptide" evidence="6">
    <location>
        <begin position="1"/>
        <end position="21"/>
    </location>
</feature>